<evidence type="ECO:0000313" key="3">
    <source>
        <dbReference type="EMBL" id="PWU97940.1"/>
    </source>
</evidence>
<evidence type="ECO:0000256" key="1">
    <source>
        <dbReference type="SAM" id="Coils"/>
    </source>
</evidence>
<gene>
    <name evidence="3" type="ORF">C3747_235g10</name>
</gene>
<dbReference type="Proteomes" id="UP000246078">
    <property type="component" value="Unassembled WGS sequence"/>
</dbReference>
<dbReference type="VEuPathDB" id="TriTrypDB:TcCLB.506097.9"/>
<proteinExistence type="predicted"/>
<dbReference type="Gene3D" id="3.20.180.20">
    <property type="entry name" value="Dynein heavy chain, N-terminal domain 2"/>
    <property type="match status" value="1"/>
</dbReference>
<feature type="domain" description="Dynein heavy chain linker" evidence="2">
    <location>
        <begin position="3"/>
        <end position="244"/>
    </location>
</feature>
<keyword evidence="1" id="KW-0175">Coiled coil</keyword>
<evidence type="ECO:0000259" key="2">
    <source>
        <dbReference type="Pfam" id="PF08393"/>
    </source>
</evidence>
<dbReference type="PANTHER" id="PTHR45703">
    <property type="entry name" value="DYNEIN HEAVY CHAIN"/>
    <property type="match status" value="1"/>
</dbReference>
<dbReference type="GO" id="GO:0045505">
    <property type="term" value="F:dynein intermediate chain binding"/>
    <property type="evidence" value="ECO:0007669"/>
    <property type="project" value="InterPro"/>
</dbReference>
<accession>A0A2V2VNP2</accession>
<dbReference type="VEuPathDB" id="TriTrypDB:C3747_235g10"/>
<dbReference type="GO" id="GO:0030286">
    <property type="term" value="C:dynein complex"/>
    <property type="evidence" value="ECO:0007669"/>
    <property type="project" value="InterPro"/>
</dbReference>
<dbReference type="Gene3D" id="1.20.58.1120">
    <property type="match status" value="1"/>
</dbReference>
<evidence type="ECO:0000313" key="4">
    <source>
        <dbReference type="Proteomes" id="UP000246078"/>
    </source>
</evidence>
<dbReference type="InterPro" id="IPR013602">
    <property type="entry name" value="Dynein_heavy_linker"/>
</dbReference>
<dbReference type="GO" id="GO:0007018">
    <property type="term" value="P:microtubule-based movement"/>
    <property type="evidence" value="ECO:0007669"/>
    <property type="project" value="InterPro"/>
</dbReference>
<dbReference type="InterPro" id="IPR042222">
    <property type="entry name" value="Dynein_2_N"/>
</dbReference>
<dbReference type="FunFam" id="1.20.140.100:FF:000002">
    <property type="entry name" value="Cytoplasmic dynein heavy chain 1"/>
    <property type="match status" value="1"/>
</dbReference>
<sequence length="360" mass="41683">MQKFTLCAHPERPGVMLITEWKDTLSALSDNQALLLSMKESPYFSIFASDANKWEERLACLDEYLRSMNQIQRKWVYLEPIFRRGALPQEQERFARIDKEYLQVMHTIAKDSRIVPLATHKEYKEVLRNVLEQLDRCQRALNQYLEAKRDSFPRFYFISDDDLLEVLAQSRNPLVIQSHLKKLFMGIHGVRFDTQKEHILQIHSLEGETVQLEEPVRITDEVEEWLSKLDVAMKDTLRVHLVRCLEKLDIGAYATQILCTAGMIDFTKKTEGAIRESKVSGLLKLKANLQSQLRDLTIYTGGSSDLVVVLKLKSLIMDLIHNIEVVDILIRTVLKKKPTGCGENSYDIIWIITITVFCAW</sequence>
<dbReference type="PANTHER" id="PTHR45703:SF22">
    <property type="entry name" value="DYNEIN CYTOPLASMIC 2 HEAVY CHAIN 1"/>
    <property type="match status" value="1"/>
</dbReference>
<dbReference type="InterPro" id="IPR026983">
    <property type="entry name" value="DHC"/>
</dbReference>
<dbReference type="FunFam" id="3.20.180.20:FF:000002">
    <property type="entry name" value="Cytoplasmic dynein heavy chain 1"/>
    <property type="match status" value="1"/>
</dbReference>
<dbReference type="Pfam" id="PF08393">
    <property type="entry name" value="DHC_N2"/>
    <property type="match status" value="1"/>
</dbReference>
<dbReference type="InterPro" id="IPR042228">
    <property type="entry name" value="Dynein_linker_3"/>
</dbReference>
<protein>
    <submittedName>
        <fullName evidence="3">Putative Cytoplasmic dynein 2 heavy chain (DYNC2H1)</fullName>
    </submittedName>
</protein>
<dbReference type="AlphaFoldDB" id="A0A2V2VNP2"/>
<dbReference type="VEuPathDB" id="TriTrypDB:TcCL_ESM00483"/>
<comment type="caution">
    <text evidence="3">The sequence shown here is derived from an EMBL/GenBank/DDBJ whole genome shotgun (WGS) entry which is preliminary data.</text>
</comment>
<dbReference type="Gene3D" id="1.20.140.100">
    <property type="entry name" value="Dynein heavy chain, N-terminal domain 2"/>
    <property type="match status" value="1"/>
</dbReference>
<name>A0A2V2VNP2_TRYCR</name>
<dbReference type="EMBL" id="PRFC01000235">
    <property type="protein sequence ID" value="PWU97940.1"/>
    <property type="molecule type" value="Genomic_DNA"/>
</dbReference>
<reference evidence="3 4" key="1">
    <citation type="journal article" date="2018" name="Microb. Genom.">
        <title>Expanding an expanded genome: long-read sequencing of Trypanosoma cruzi.</title>
        <authorList>
            <person name="Berna L."/>
            <person name="Rodriguez M."/>
            <person name="Chiribao M.L."/>
            <person name="Parodi-Talice A."/>
            <person name="Pita S."/>
            <person name="Rijo G."/>
            <person name="Alvarez-Valin F."/>
            <person name="Robello C."/>
        </authorList>
    </citation>
    <scope>NUCLEOTIDE SEQUENCE [LARGE SCALE GENOMIC DNA]</scope>
    <source>
        <strain evidence="3 4">TCC</strain>
    </source>
</reference>
<dbReference type="GO" id="GO:0051959">
    <property type="term" value="F:dynein light intermediate chain binding"/>
    <property type="evidence" value="ECO:0007669"/>
    <property type="project" value="InterPro"/>
</dbReference>
<organism evidence="3 4">
    <name type="scientific">Trypanosoma cruzi</name>
    <dbReference type="NCBI Taxonomy" id="5693"/>
    <lineage>
        <taxon>Eukaryota</taxon>
        <taxon>Discoba</taxon>
        <taxon>Euglenozoa</taxon>
        <taxon>Kinetoplastea</taxon>
        <taxon>Metakinetoplastina</taxon>
        <taxon>Trypanosomatida</taxon>
        <taxon>Trypanosomatidae</taxon>
        <taxon>Trypanosoma</taxon>
        <taxon>Schizotrypanum</taxon>
    </lineage>
</organism>
<feature type="coiled-coil region" evidence="1">
    <location>
        <begin position="120"/>
        <end position="147"/>
    </location>
</feature>
<dbReference type="VEuPathDB" id="TriTrypDB:TCDM_02449"/>